<dbReference type="Gene3D" id="2.60.120.10">
    <property type="entry name" value="Jelly Rolls"/>
    <property type="match status" value="1"/>
</dbReference>
<sequence>MNTEEQNAIFPKGNQGPADYFNGTAWVNILVPKDQTGTYSVGNVVFEPGCRNNWHTHATGQILLITDGKGWYQEKGQVARPLTKGDVVVIPVNVEHWHGAAKDSSFTHIVITNNSPEGPVKWLERVSDQDYNAL</sequence>
<dbReference type="InterPro" id="IPR014710">
    <property type="entry name" value="RmlC-like_jellyroll"/>
</dbReference>
<dbReference type="PANTHER" id="PTHR43698">
    <property type="entry name" value="RIBD C-TERMINAL DOMAIN CONTAINING PROTEIN"/>
    <property type="match status" value="1"/>
</dbReference>
<name>A0ABP7Q1N6_9SPHI</name>
<comment type="caution">
    <text evidence="2">The sequence shown here is derived from an EMBL/GenBank/DDBJ whole genome shotgun (WGS) entry which is preliminary data.</text>
</comment>
<dbReference type="Proteomes" id="UP001500742">
    <property type="component" value="Unassembled WGS sequence"/>
</dbReference>
<dbReference type="RefSeq" id="WP_259087692.1">
    <property type="nucleotide sequence ID" value="NZ_BAAAZC010000019.1"/>
</dbReference>
<dbReference type="CDD" id="cd02233">
    <property type="entry name" value="cupin_HNL-like"/>
    <property type="match status" value="1"/>
</dbReference>
<dbReference type="InterPro" id="IPR011051">
    <property type="entry name" value="RmlC_Cupin_sf"/>
</dbReference>
<gene>
    <name evidence="2" type="ORF">GCM10022210_26540</name>
</gene>
<dbReference type="InterPro" id="IPR047263">
    <property type="entry name" value="HNL-like_cupin"/>
</dbReference>
<dbReference type="SUPFAM" id="SSF51182">
    <property type="entry name" value="RmlC-like cupins"/>
    <property type="match status" value="1"/>
</dbReference>
<evidence type="ECO:0000259" key="1">
    <source>
        <dbReference type="Pfam" id="PF07883"/>
    </source>
</evidence>
<evidence type="ECO:0000313" key="3">
    <source>
        <dbReference type="Proteomes" id="UP001500742"/>
    </source>
</evidence>
<reference evidence="3" key="1">
    <citation type="journal article" date="2019" name="Int. J. Syst. Evol. Microbiol.">
        <title>The Global Catalogue of Microorganisms (GCM) 10K type strain sequencing project: providing services to taxonomists for standard genome sequencing and annotation.</title>
        <authorList>
            <consortium name="The Broad Institute Genomics Platform"/>
            <consortium name="The Broad Institute Genome Sequencing Center for Infectious Disease"/>
            <person name="Wu L."/>
            <person name="Ma J."/>
        </authorList>
    </citation>
    <scope>NUCLEOTIDE SEQUENCE [LARGE SCALE GENOMIC DNA]</scope>
    <source>
        <strain evidence="3">JCM 16601</strain>
    </source>
</reference>
<dbReference type="PANTHER" id="PTHR43698:SF1">
    <property type="entry name" value="BLL4564 PROTEIN"/>
    <property type="match status" value="1"/>
</dbReference>
<accession>A0ABP7Q1N6</accession>
<dbReference type="Pfam" id="PF07883">
    <property type="entry name" value="Cupin_2"/>
    <property type="match status" value="1"/>
</dbReference>
<proteinExistence type="predicted"/>
<evidence type="ECO:0000313" key="2">
    <source>
        <dbReference type="EMBL" id="GAA3974845.1"/>
    </source>
</evidence>
<dbReference type="InterPro" id="IPR013096">
    <property type="entry name" value="Cupin_2"/>
</dbReference>
<feature type="domain" description="Cupin type-2" evidence="1">
    <location>
        <begin position="44"/>
        <end position="108"/>
    </location>
</feature>
<protein>
    <recommendedName>
        <fullName evidence="1">Cupin type-2 domain-containing protein</fullName>
    </recommendedName>
</protein>
<dbReference type="EMBL" id="BAAAZC010000019">
    <property type="protein sequence ID" value="GAA3974845.1"/>
    <property type="molecule type" value="Genomic_DNA"/>
</dbReference>
<keyword evidence="3" id="KW-1185">Reference proteome</keyword>
<organism evidence="2 3">
    <name type="scientific">Mucilaginibacter dorajii</name>
    <dbReference type="NCBI Taxonomy" id="692994"/>
    <lineage>
        <taxon>Bacteria</taxon>
        <taxon>Pseudomonadati</taxon>
        <taxon>Bacteroidota</taxon>
        <taxon>Sphingobacteriia</taxon>
        <taxon>Sphingobacteriales</taxon>
        <taxon>Sphingobacteriaceae</taxon>
        <taxon>Mucilaginibacter</taxon>
    </lineage>
</organism>